<comment type="caution">
    <text evidence="2">The sequence shown here is derived from an EMBL/GenBank/DDBJ whole genome shotgun (WGS) entry which is preliminary data.</text>
</comment>
<feature type="compositionally biased region" description="Basic residues" evidence="1">
    <location>
        <begin position="97"/>
        <end position="112"/>
    </location>
</feature>
<evidence type="ECO:0000256" key="1">
    <source>
        <dbReference type="SAM" id="MobiDB-lite"/>
    </source>
</evidence>
<protein>
    <submittedName>
        <fullName evidence="2">Uncharacterized protein</fullName>
    </submittedName>
</protein>
<reference evidence="2" key="1">
    <citation type="submission" date="2020-06" db="EMBL/GenBank/DDBJ databases">
        <authorList>
            <person name="Li T."/>
            <person name="Hu X."/>
            <person name="Zhang T."/>
            <person name="Song X."/>
            <person name="Zhang H."/>
            <person name="Dai N."/>
            <person name="Sheng W."/>
            <person name="Hou X."/>
            <person name="Wei L."/>
        </authorList>
    </citation>
    <scope>NUCLEOTIDE SEQUENCE</scope>
    <source>
        <strain evidence="2">K16</strain>
        <tissue evidence="2">Leaf</tissue>
    </source>
</reference>
<feature type="region of interest" description="Disordered" evidence="1">
    <location>
        <begin position="1"/>
        <end position="37"/>
    </location>
</feature>
<feature type="region of interest" description="Disordered" evidence="1">
    <location>
        <begin position="97"/>
        <end position="116"/>
    </location>
</feature>
<accession>A0AAE1TA70</accession>
<name>A0AAE1TA70_9LAMI</name>
<gene>
    <name evidence="2" type="ORF">Sango_2599000</name>
</gene>
<dbReference type="PANTHER" id="PTHR36709:SF1">
    <property type="entry name" value="OS02G0604100 PROTEIN"/>
    <property type="match status" value="1"/>
</dbReference>
<dbReference type="AlphaFoldDB" id="A0AAE1TA70"/>
<proteinExistence type="predicted"/>
<dbReference type="PANTHER" id="PTHR36709">
    <property type="entry name" value="OS02G0604100 PROTEIN"/>
    <property type="match status" value="1"/>
</dbReference>
<dbReference type="Proteomes" id="UP001289374">
    <property type="component" value="Unassembled WGS sequence"/>
</dbReference>
<sequence length="186" mass="20696">MAKFNVVQKRRRAAIADRKRHVHGDPVTGKLHQKPQPLSISGKRKRKLLKKWRREQKEAVEKGLITMQDVEMAVANETSPDANKTAVKFPIKKSSKLRVKQLKKGKSKKKSQKPVGEASSDAMVELVCSGQPAIQPKLKLFYVTFKHFGMEANTWCPLAEVRAGAGVPSQLIDSSKICDQQQAGQG</sequence>
<keyword evidence="3" id="KW-1185">Reference proteome</keyword>
<evidence type="ECO:0000313" key="3">
    <source>
        <dbReference type="Proteomes" id="UP001289374"/>
    </source>
</evidence>
<evidence type="ECO:0000313" key="2">
    <source>
        <dbReference type="EMBL" id="KAK4384750.1"/>
    </source>
</evidence>
<organism evidence="2 3">
    <name type="scientific">Sesamum angolense</name>
    <dbReference type="NCBI Taxonomy" id="2727404"/>
    <lineage>
        <taxon>Eukaryota</taxon>
        <taxon>Viridiplantae</taxon>
        <taxon>Streptophyta</taxon>
        <taxon>Embryophyta</taxon>
        <taxon>Tracheophyta</taxon>
        <taxon>Spermatophyta</taxon>
        <taxon>Magnoliopsida</taxon>
        <taxon>eudicotyledons</taxon>
        <taxon>Gunneridae</taxon>
        <taxon>Pentapetalae</taxon>
        <taxon>asterids</taxon>
        <taxon>lamiids</taxon>
        <taxon>Lamiales</taxon>
        <taxon>Pedaliaceae</taxon>
        <taxon>Sesamum</taxon>
    </lineage>
</organism>
<dbReference type="EMBL" id="JACGWL010000016">
    <property type="protein sequence ID" value="KAK4384750.1"/>
    <property type="molecule type" value="Genomic_DNA"/>
</dbReference>
<feature type="compositionally biased region" description="Basic residues" evidence="1">
    <location>
        <begin position="8"/>
        <end position="22"/>
    </location>
</feature>
<reference evidence="2" key="2">
    <citation type="journal article" date="2024" name="Plant">
        <title>Genomic evolution and insights into agronomic trait innovations of Sesamum species.</title>
        <authorList>
            <person name="Miao H."/>
            <person name="Wang L."/>
            <person name="Qu L."/>
            <person name="Liu H."/>
            <person name="Sun Y."/>
            <person name="Le M."/>
            <person name="Wang Q."/>
            <person name="Wei S."/>
            <person name="Zheng Y."/>
            <person name="Lin W."/>
            <person name="Duan Y."/>
            <person name="Cao H."/>
            <person name="Xiong S."/>
            <person name="Wang X."/>
            <person name="Wei L."/>
            <person name="Li C."/>
            <person name="Ma Q."/>
            <person name="Ju M."/>
            <person name="Zhao R."/>
            <person name="Li G."/>
            <person name="Mu C."/>
            <person name="Tian Q."/>
            <person name="Mei H."/>
            <person name="Zhang T."/>
            <person name="Gao T."/>
            <person name="Zhang H."/>
        </authorList>
    </citation>
    <scope>NUCLEOTIDE SEQUENCE</scope>
    <source>
        <strain evidence="2">K16</strain>
    </source>
</reference>